<keyword evidence="4" id="KW-0479">Metal-binding</keyword>
<feature type="compositionally biased region" description="Basic and acidic residues" evidence="8">
    <location>
        <begin position="27"/>
        <end position="44"/>
    </location>
</feature>
<dbReference type="InterPro" id="IPR002893">
    <property type="entry name" value="Znf_MYND"/>
</dbReference>
<evidence type="ECO:0000259" key="10">
    <source>
        <dbReference type="PROSITE" id="PS50865"/>
    </source>
</evidence>
<keyword evidence="12" id="KW-1185">Reference proteome</keyword>
<evidence type="ECO:0000259" key="9">
    <source>
        <dbReference type="PROSITE" id="PS50280"/>
    </source>
</evidence>
<feature type="region of interest" description="Disordered" evidence="8">
    <location>
        <begin position="23"/>
        <end position="47"/>
    </location>
</feature>
<dbReference type="PANTHER" id="PTHR46165:SF2">
    <property type="entry name" value="SET AND MYND DOMAIN-CONTAINING PROTEIN 4"/>
    <property type="match status" value="1"/>
</dbReference>
<keyword evidence="1" id="KW-0489">Methyltransferase</keyword>
<evidence type="ECO:0000256" key="5">
    <source>
        <dbReference type="ARBA" id="ARBA00022771"/>
    </source>
</evidence>
<dbReference type="InterPro" id="IPR046341">
    <property type="entry name" value="SET_dom_sf"/>
</dbReference>
<dbReference type="EMBL" id="JBJJXI010000085">
    <property type="protein sequence ID" value="KAL3395168.1"/>
    <property type="molecule type" value="Genomic_DNA"/>
</dbReference>
<name>A0ABD2WPY1_9HYME</name>
<dbReference type="InterPro" id="IPR011990">
    <property type="entry name" value="TPR-like_helical_dom_sf"/>
</dbReference>
<dbReference type="PROSITE" id="PS50865">
    <property type="entry name" value="ZF_MYND_2"/>
    <property type="match status" value="1"/>
</dbReference>
<evidence type="ECO:0000256" key="6">
    <source>
        <dbReference type="ARBA" id="ARBA00022833"/>
    </source>
</evidence>
<comment type="caution">
    <text evidence="11">The sequence shown here is derived from an EMBL/GenBank/DDBJ whole genome shotgun (WGS) entry which is preliminary data.</text>
</comment>
<dbReference type="SUPFAM" id="SSF82199">
    <property type="entry name" value="SET domain"/>
    <property type="match status" value="1"/>
</dbReference>
<dbReference type="InterPro" id="IPR001214">
    <property type="entry name" value="SET_dom"/>
</dbReference>
<dbReference type="GO" id="GO:0008276">
    <property type="term" value="F:protein methyltransferase activity"/>
    <property type="evidence" value="ECO:0007669"/>
    <property type="project" value="UniProtKB-ARBA"/>
</dbReference>
<dbReference type="GO" id="GO:0008170">
    <property type="term" value="F:N-methyltransferase activity"/>
    <property type="evidence" value="ECO:0007669"/>
    <property type="project" value="UniProtKB-ARBA"/>
</dbReference>
<reference evidence="11 12" key="1">
    <citation type="journal article" date="2024" name="bioRxiv">
        <title>A reference genome for Trichogramma kaykai: A tiny desert-dwelling parasitoid wasp with competing sex-ratio distorters.</title>
        <authorList>
            <person name="Culotta J."/>
            <person name="Lindsey A.R."/>
        </authorList>
    </citation>
    <scope>NUCLEOTIDE SEQUENCE [LARGE SCALE GENOMIC DNA]</scope>
    <source>
        <strain evidence="11 12">KSX58</strain>
    </source>
</reference>
<dbReference type="InterPro" id="IPR052097">
    <property type="entry name" value="SET-MYND_domain_protein"/>
</dbReference>
<evidence type="ECO:0000256" key="8">
    <source>
        <dbReference type="SAM" id="MobiDB-lite"/>
    </source>
</evidence>
<keyword evidence="5 7" id="KW-0863">Zinc-finger</keyword>
<dbReference type="Gene3D" id="2.170.270.10">
    <property type="entry name" value="SET domain"/>
    <property type="match status" value="2"/>
</dbReference>
<dbReference type="Pfam" id="PF00856">
    <property type="entry name" value="SET"/>
    <property type="match status" value="1"/>
</dbReference>
<dbReference type="GO" id="GO:0008757">
    <property type="term" value="F:S-adenosylmethionine-dependent methyltransferase activity"/>
    <property type="evidence" value="ECO:0007669"/>
    <property type="project" value="UniProtKB-ARBA"/>
</dbReference>
<dbReference type="Proteomes" id="UP001627154">
    <property type="component" value="Unassembled WGS sequence"/>
</dbReference>
<dbReference type="SUPFAM" id="SSF144232">
    <property type="entry name" value="HIT/MYND zinc finger-like"/>
    <property type="match status" value="1"/>
</dbReference>
<protein>
    <recommendedName>
        <fullName evidence="13">MYND-type domain-containing protein</fullName>
    </recommendedName>
</protein>
<dbReference type="PROSITE" id="PS50280">
    <property type="entry name" value="SET"/>
    <property type="match status" value="1"/>
</dbReference>
<proteinExistence type="predicted"/>
<dbReference type="PROSITE" id="PS01360">
    <property type="entry name" value="ZF_MYND_1"/>
    <property type="match status" value="1"/>
</dbReference>
<keyword evidence="3" id="KW-0949">S-adenosyl-L-methionine</keyword>
<accession>A0ABD2WPY1</accession>
<evidence type="ECO:0000256" key="2">
    <source>
        <dbReference type="ARBA" id="ARBA00022679"/>
    </source>
</evidence>
<evidence type="ECO:0000256" key="1">
    <source>
        <dbReference type="ARBA" id="ARBA00022603"/>
    </source>
</evidence>
<gene>
    <name evidence="11" type="ORF">TKK_010776</name>
</gene>
<keyword evidence="2" id="KW-0808">Transferase</keyword>
<feature type="domain" description="SET" evidence="9">
    <location>
        <begin position="194"/>
        <end position="492"/>
    </location>
</feature>
<feature type="domain" description="MYND-type" evidence="10">
    <location>
        <begin position="239"/>
        <end position="278"/>
    </location>
</feature>
<dbReference type="GO" id="GO:0032259">
    <property type="term" value="P:methylation"/>
    <property type="evidence" value="ECO:0007669"/>
    <property type="project" value="UniProtKB-KW"/>
</dbReference>
<evidence type="ECO:0000256" key="7">
    <source>
        <dbReference type="PROSITE-ProRule" id="PRU00134"/>
    </source>
</evidence>
<dbReference type="Gene3D" id="1.10.220.160">
    <property type="match status" value="1"/>
</dbReference>
<evidence type="ECO:0000313" key="12">
    <source>
        <dbReference type="Proteomes" id="UP001627154"/>
    </source>
</evidence>
<organism evidence="11 12">
    <name type="scientific">Trichogramma kaykai</name>
    <dbReference type="NCBI Taxonomy" id="54128"/>
    <lineage>
        <taxon>Eukaryota</taxon>
        <taxon>Metazoa</taxon>
        <taxon>Ecdysozoa</taxon>
        <taxon>Arthropoda</taxon>
        <taxon>Hexapoda</taxon>
        <taxon>Insecta</taxon>
        <taxon>Pterygota</taxon>
        <taxon>Neoptera</taxon>
        <taxon>Endopterygota</taxon>
        <taxon>Hymenoptera</taxon>
        <taxon>Apocrita</taxon>
        <taxon>Proctotrupomorpha</taxon>
        <taxon>Chalcidoidea</taxon>
        <taxon>Trichogrammatidae</taxon>
        <taxon>Trichogramma</taxon>
    </lineage>
</organism>
<dbReference type="Gene3D" id="6.10.140.2220">
    <property type="match status" value="1"/>
</dbReference>
<evidence type="ECO:0000313" key="11">
    <source>
        <dbReference type="EMBL" id="KAL3395168.1"/>
    </source>
</evidence>
<dbReference type="AlphaFoldDB" id="A0ABD2WPY1"/>
<evidence type="ECO:0000256" key="3">
    <source>
        <dbReference type="ARBA" id="ARBA00022691"/>
    </source>
</evidence>
<dbReference type="Gene3D" id="1.25.40.10">
    <property type="entry name" value="Tetratricopeptide repeat domain"/>
    <property type="match status" value="1"/>
</dbReference>
<keyword evidence="6" id="KW-0862">Zinc</keyword>
<sequence length="624" mass="71933">MELEKKSIIDAFAANREKFSAVLSSEQKGDEKSSKSSKEWRQKGNELYTKSSHEAPVHKEIFINYTKSILFAPNDSEELALGYGNRSAFLLHIEKYQDCINDVDKALKITSSKSMKVKLLCRKAECLKHLKVSEFQNALNEAKSVLNDDDLEAKRNLDKVIERINNIQIKDEKKEENDNNDVAMNKEIESNVLDSVTIRYNNKYGRHLTANKDYNPGDIIYIEKMYSTVLDVTKRFTNCAYCLKRSWSGIPCENCCWTMYCSEDCKEKSLVEHHDIECSLIPQIEAENYGFLSCFHICLRVLLKGLKENNMHIEQMKSKLRKTDKNETPYRGFMDNSTFNMNTFSAVYSLKSNEIPSYILEQLAFNAWVIILHLIKNTSLFGEAKMYNKIEQLIKNEDVLFLGSIFTKLCIIKYNNNYDLSGKLDICENMHDQEICRSVACCKKGTGLGTLTSLINHSCFPNAAFCFTEDSKLIIYACLPIKKDSQIFISYGLLYYDVEYEERQSFLRKYYFNCDCEACSGNWPQVLLSPEKYEDEILITNLSSDEEKTLKEQCKKVFKILQQVSDSFDSFKLRIVSSAITKAFSNLKQPSLITSCLIESLHKGFAFIFEAKQHLFGQCVEEKK</sequence>
<dbReference type="GO" id="GO:0008270">
    <property type="term" value="F:zinc ion binding"/>
    <property type="evidence" value="ECO:0007669"/>
    <property type="project" value="UniProtKB-KW"/>
</dbReference>
<dbReference type="PANTHER" id="PTHR46165">
    <property type="entry name" value="SET AND MYND DOMAIN-CONTAINING PROTEIN 4"/>
    <property type="match status" value="1"/>
</dbReference>
<evidence type="ECO:0000256" key="4">
    <source>
        <dbReference type="ARBA" id="ARBA00022723"/>
    </source>
</evidence>
<evidence type="ECO:0008006" key="13">
    <source>
        <dbReference type="Google" id="ProtNLM"/>
    </source>
</evidence>
<dbReference type="SUPFAM" id="SSF48452">
    <property type="entry name" value="TPR-like"/>
    <property type="match status" value="1"/>
</dbReference>